<feature type="transmembrane region" description="Helical" evidence="1">
    <location>
        <begin position="88"/>
        <end position="107"/>
    </location>
</feature>
<reference evidence="2" key="1">
    <citation type="submission" date="2023-06" db="EMBL/GenBank/DDBJ databases">
        <title>Genomic analysis of the entomopathogenic nematode Steinernema hermaphroditum.</title>
        <authorList>
            <person name="Schwarz E.M."/>
            <person name="Heppert J.K."/>
            <person name="Baniya A."/>
            <person name="Schwartz H.T."/>
            <person name="Tan C.-H."/>
            <person name="Antoshechkin I."/>
            <person name="Sternberg P.W."/>
            <person name="Goodrich-Blair H."/>
            <person name="Dillman A.R."/>
        </authorList>
    </citation>
    <scope>NUCLEOTIDE SEQUENCE</scope>
    <source>
        <strain evidence="2">PS9179</strain>
        <tissue evidence="2">Whole animal</tissue>
    </source>
</reference>
<proteinExistence type="predicted"/>
<evidence type="ECO:0000313" key="3">
    <source>
        <dbReference type="Proteomes" id="UP001175271"/>
    </source>
</evidence>
<dbReference type="Proteomes" id="UP001175271">
    <property type="component" value="Unassembled WGS sequence"/>
</dbReference>
<gene>
    <name evidence="2" type="ORF">QR680_015691</name>
</gene>
<dbReference type="AlphaFoldDB" id="A0AA39H8P7"/>
<dbReference type="PANTHER" id="PTHR23021">
    <property type="entry name" value="SERPENTINE RECEPTOR, CLASS T"/>
    <property type="match status" value="1"/>
</dbReference>
<keyword evidence="3" id="KW-1185">Reference proteome</keyword>
<name>A0AA39H8P7_9BILA</name>
<comment type="caution">
    <text evidence="2">The sequence shown here is derived from an EMBL/GenBank/DDBJ whole genome shotgun (WGS) entry which is preliminary data.</text>
</comment>
<protein>
    <submittedName>
        <fullName evidence="2">Uncharacterized protein</fullName>
    </submittedName>
</protein>
<dbReference type="SUPFAM" id="SSF81321">
    <property type="entry name" value="Family A G protein-coupled receptor-like"/>
    <property type="match status" value="1"/>
</dbReference>
<evidence type="ECO:0000256" key="1">
    <source>
        <dbReference type="SAM" id="Phobius"/>
    </source>
</evidence>
<feature type="transmembrane region" description="Helical" evidence="1">
    <location>
        <begin position="44"/>
        <end position="68"/>
    </location>
</feature>
<dbReference type="InterPro" id="IPR019425">
    <property type="entry name" value="7TM_GPCR_serpentine_rcpt_Srt"/>
</dbReference>
<feature type="transmembrane region" description="Helical" evidence="1">
    <location>
        <begin position="208"/>
        <end position="233"/>
    </location>
</feature>
<keyword evidence="1" id="KW-1133">Transmembrane helix</keyword>
<sequence>MKLDDACLGVAYVTLNTTILPLYVAFLMMFASKKPYNSSTTFRIMFCLGVLECLQMLSGIHAGFMTLAQTANHDFFERISGALNCVGLFGRPMFLLVLAVNRLTVILDLRISTRVNQRLFKTLLTTAIALCLWHFSYRLTDVGRADFSLEFSVFTPHQPHPGIVGILFRQTARNLSLATIILSCVVDFCIFIYIVLKRKPTKLRATDLPIVFQALVTLGHVLFVQCGTSSFYADVLKDRFWNIVFVLWLNVLSTSNPLFYLLFVRSLRQDLFSFIGLKKQKCVVVSVCGPSSVKGHSKRERSTISRHR</sequence>
<accession>A0AA39H8P7</accession>
<keyword evidence="1" id="KW-0472">Membrane</keyword>
<feature type="transmembrane region" description="Helical" evidence="1">
    <location>
        <begin position="12"/>
        <end position="32"/>
    </location>
</feature>
<feature type="transmembrane region" description="Helical" evidence="1">
    <location>
        <begin position="175"/>
        <end position="196"/>
    </location>
</feature>
<feature type="transmembrane region" description="Helical" evidence="1">
    <location>
        <begin position="239"/>
        <end position="263"/>
    </location>
</feature>
<dbReference type="EMBL" id="JAUCMV010000004">
    <property type="protein sequence ID" value="KAK0401290.1"/>
    <property type="molecule type" value="Genomic_DNA"/>
</dbReference>
<keyword evidence="1" id="KW-0812">Transmembrane</keyword>
<organism evidence="2 3">
    <name type="scientific">Steinernema hermaphroditum</name>
    <dbReference type="NCBI Taxonomy" id="289476"/>
    <lineage>
        <taxon>Eukaryota</taxon>
        <taxon>Metazoa</taxon>
        <taxon>Ecdysozoa</taxon>
        <taxon>Nematoda</taxon>
        <taxon>Chromadorea</taxon>
        <taxon>Rhabditida</taxon>
        <taxon>Tylenchina</taxon>
        <taxon>Panagrolaimomorpha</taxon>
        <taxon>Strongyloidoidea</taxon>
        <taxon>Steinernematidae</taxon>
        <taxon>Steinernema</taxon>
    </lineage>
</organism>
<evidence type="ECO:0000313" key="2">
    <source>
        <dbReference type="EMBL" id="KAK0401290.1"/>
    </source>
</evidence>
<feature type="transmembrane region" description="Helical" evidence="1">
    <location>
        <begin position="119"/>
        <end position="137"/>
    </location>
</feature>
<dbReference type="Pfam" id="PF10321">
    <property type="entry name" value="7TM_GPCR_Srt"/>
    <property type="match status" value="1"/>
</dbReference>
<dbReference type="PANTHER" id="PTHR23021:SF26">
    <property type="entry name" value="SERPENTINE RECEPTOR, CLASS T"/>
    <property type="match status" value="1"/>
</dbReference>